<reference evidence="1" key="2">
    <citation type="journal article" date="2023" name="Commun. Biol.">
        <title>Intrasexual cuticular hydrocarbon dimorphism in a wasp sheds light on hydrocarbon biosynthesis genes in Hymenoptera.</title>
        <authorList>
            <person name="Moris V.C."/>
            <person name="Podsiadlowski L."/>
            <person name="Martin S."/>
            <person name="Oeyen J.P."/>
            <person name="Donath A."/>
            <person name="Petersen M."/>
            <person name="Wilbrandt J."/>
            <person name="Misof B."/>
            <person name="Liedtke D."/>
            <person name="Thamm M."/>
            <person name="Scheiner R."/>
            <person name="Schmitt T."/>
            <person name="Niehuis O."/>
        </authorList>
    </citation>
    <scope>NUCLEOTIDE SEQUENCE</scope>
    <source>
        <strain evidence="1">GBR_01_08_01A</strain>
    </source>
</reference>
<evidence type="ECO:0008006" key="3">
    <source>
        <dbReference type="Google" id="ProtNLM"/>
    </source>
</evidence>
<evidence type="ECO:0000313" key="2">
    <source>
        <dbReference type="Proteomes" id="UP001258017"/>
    </source>
</evidence>
<accession>A0AAD9RSG5</accession>
<protein>
    <recommendedName>
        <fullName evidence="3">ER-bound oxygenase mpaB/mpaB'/Rubber oxygenase catalytic domain-containing protein</fullName>
    </recommendedName>
</protein>
<organism evidence="1 2">
    <name type="scientific">Odynerus spinipes</name>
    <dbReference type="NCBI Taxonomy" id="1348599"/>
    <lineage>
        <taxon>Eukaryota</taxon>
        <taxon>Metazoa</taxon>
        <taxon>Ecdysozoa</taxon>
        <taxon>Arthropoda</taxon>
        <taxon>Hexapoda</taxon>
        <taxon>Insecta</taxon>
        <taxon>Pterygota</taxon>
        <taxon>Neoptera</taxon>
        <taxon>Endopterygota</taxon>
        <taxon>Hymenoptera</taxon>
        <taxon>Apocrita</taxon>
        <taxon>Aculeata</taxon>
        <taxon>Vespoidea</taxon>
        <taxon>Vespidae</taxon>
        <taxon>Eumeninae</taxon>
        <taxon>Odynerus</taxon>
    </lineage>
</organism>
<dbReference type="Proteomes" id="UP001258017">
    <property type="component" value="Unassembled WGS sequence"/>
</dbReference>
<keyword evidence="2" id="KW-1185">Reference proteome</keyword>
<dbReference type="PANTHER" id="PTHR37159">
    <property type="entry name" value="GH11867P"/>
    <property type="match status" value="1"/>
</dbReference>
<evidence type="ECO:0000313" key="1">
    <source>
        <dbReference type="EMBL" id="KAK2584785.1"/>
    </source>
</evidence>
<proteinExistence type="predicted"/>
<dbReference type="PANTHER" id="PTHR37159:SF1">
    <property type="entry name" value="GH11867P"/>
    <property type="match status" value="1"/>
</dbReference>
<gene>
    <name evidence="1" type="ORF">KPH14_007104</name>
</gene>
<dbReference type="EMBL" id="JAIFRP010000026">
    <property type="protein sequence ID" value="KAK2584785.1"/>
    <property type="molecule type" value="Genomic_DNA"/>
</dbReference>
<name>A0AAD9RSG5_9HYME</name>
<reference evidence="1" key="1">
    <citation type="submission" date="2021-08" db="EMBL/GenBank/DDBJ databases">
        <authorList>
            <person name="Misof B."/>
            <person name="Oliver O."/>
            <person name="Podsiadlowski L."/>
            <person name="Donath A."/>
            <person name="Peters R."/>
            <person name="Mayer C."/>
            <person name="Rust J."/>
            <person name="Gunkel S."/>
            <person name="Lesny P."/>
            <person name="Martin S."/>
            <person name="Oeyen J.P."/>
            <person name="Petersen M."/>
            <person name="Panagiotis P."/>
            <person name="Wilbrandt J."/>
            <person name="Tanja T."/>
        </authorList>
    </citation>
    <scope>NUCLEOTIDE SEQUENCE</scope>
    <source>
        <strain evidence="1">GBR_01_08_01A</strain>
        <tissue evidence="1">Thorax + abdomen</tissue>
    </source>
</reference>
<sequence>MSTEKVTSNTDCSKKLDNKLIKEIPSTEGIKSVDSLNALRKALKQIEADMDNETTDGDQYGATLTHYEVHLKKCVENEKFLTIFKQLPREEQNAWMSEQYKNVCDLPQSLIELMSGAFYPGDCRRSPTERPDWLDMDKFRKGQQFTKDNYSTVWLGSLYGLYFLYNFEDSLRPIIMSGKSYTPYKAFKRYLSTLKRMDEIYFGEPWTKGSPAYQDVQNIRMQHLAIREKLCKYDNKTLCDASTLEDPYAPKYDVIRKDMQTVCPVPNHGQYPWDLWTASSPKRPKSLNQVEMALVQFGFVVFVILKPDVLGICNATDENLEAYCHMWKGIGYLLGIQDEFNFCRGSLEEIKQRAKDILEYWVKPNLRNYNKNFEHMVRAMFEGLSYFFPLMNYETMALQALELIDLSAPNLYASLSYSTWMFYKIFNFVTRRLIRIPITRKGLNWLLSYSKNRAIDFDAKKHAELQEKSLKSSLNASIYQPLITAQ</sequence>
<dbReference type="AlphaFoldDB" id="A0AAD9RSG5"/>
<comment type="caution">
    <text evidence="1">The sequence shown here is derived from an EMBL/GenBank/DDBJ whole genome shotgun (WGS) entry which is preliminary data.</text>
</comment>